<evidence type="ECO:0000256" key="1">
    <source>
        <dbReference type="ARBA" id="ARBA00022801"/>
    </source>
</evidence>
<evidence type="ECO:0000313" key="3">
    <source>
        <dbReference type="RefSeq" id="XP_033463582.1"/>
    </source>
</evidence>
<dbReference type="AlphaFoldDB" id="A0A6J3MEW5"/>
<dbReference type="InterPro" id="IPR023214">
    <property type="entry name" value="HAD_sf"/>
</dbReference>
<proteinExistence type="predicted"/>
<dbReference type="Proteomes" id="UP000504637">
    <property type="component" value="Unplaced"/>
</dbReference>
<organism evidence="3">
    <name type="scientific">Dissoconium aciculare CBS 342.82</name>
    <dbReference type="NCBI Taxonomy" id="1314786"/>
    <lineage>
        <taxon>Eukaryota</taxon>
        <taxon>Fungi</taxon>
        <taxon>Dikarya</taxon>
        <taxon>Ascomycota</taxon>
        <taxon>Pezizomycotina</taxon>
        <taxon>Dothideomycetes</taxon>
        <taxon>Dothideomycetidae</taxon>
        <taxon>Mycosphaerellales</taxon>
        <taxon>Dissoconiaceae</taxon>
        <taxon>Dissoconium</taxon>
    </lineage>
</organism>
<dbReference type="InterPro" id="IPR051540">
    <property type="entry name" value="S-2-haloacid_dehalogenase"/>
</dbReference>
<dbReference type="GO" id="GO:0016787">
    <property type="term" value="F:hydrolase activity"/>
    <property type="evidence" value="ECO:0007669"/>
    <property type="project" value="UniProtKB-KW"/>
</dbReference>
<keyword evidence="1" id="KW-0378">Hydrolase</keyword>
<dbReference type="Gene3D" id="1.10.150.750">
    <property type="match status" value="1"/>
</dbReference>
<dbReference type="PANTHER" id="PTHR43316">
    <property type="entry name" value="HYDROLASE, HALOACID DELAHOGENASE-RELATED"/>
    <property type="match status" value="1"/>
</dbReference>
<dbReference type="OrthoDB" id="444127at2759"/>
<reference evidence="3" key="1">
    <citation type="submission" date="2020-01" db="EMBL/GenBank/DDBJ databases">
        <authorList>
            <consortium name="DOE Joint Genome Institute"/>
            <person name="Haridas S."/>
            <person name="Albert R."/>
            <person name="Binder M."/>
            <person name="Bloem J."/>
            <person name="Labutti K."/>
            <person name="Salamov A."/>
            <person name="Andreopoulos B."/>
            <person name="Baker S.E."/>
            <person name="Barry K."/>
            <person name="Bills G."/>
            <person name="Bluhm B.H."/>
            <person name="Cannon C."/>
            <person name="Castanera R."/>
            <person name="Culley D.E."/>
            <person name="Daum C."/>
            <person name="Ezra D."/>
            <person name="Gonzalez J.B."/>
            <person name="Henrissat B."/>
            <person name="Kuo A."/>
            <person name="Liang C."/>
            <person name="Lipzen A."/>
            <person name="Lutzoni F."/>
            <person name="Magnuson J."/>
            <person name="Mondo S."/>
            <person name="Nolan M."/>
            <person name="Ohm R."/>
            <person name="Pangilinan J."/>
            <person name="Park H.-J."/>
            <person name="Ramirez L."/>
            <person name="Alfaro M."/>
            <person name="Sun H."/>
            <person name="Tritt A."/>
            <person name="Yoshinaga Y."/>
            <person name="Zwiers L.-H."/>
            <person name="Turgeon B.G."/>
            <person name="Goodwin S.B."/>
            <person name="Spatafora J.W."/>
            <person name="Crous P.W."/>
            <person name="Grigoriev I.V."/>
        </authorList>
    </citation>
    <scope>NUCLEOTIDE SEQUENCE</scope>
    <source>
        <strain evidence="3">CBS 342.82</strain>
    </source>
</reference>
<gene>
    <name evidence="3" type="ORF">K489DRAFT_313674</name>
</gene>
<dbReference type="SFLD" id="SFLDG01129">
    <property type="entry name" value="C1.5:_HAD__Beta-PGM__Phosphata"/>
    <property type="match status" value="1"/>
</dbReference>
<protein>
    <submittedName>
        <fullName evidence="3">HAD-like protein</fullName>
    </submittedName>
</protein>
<dbReference type="Gene3D" id="3.40.50.1000">
    <property type="entry name" value="HAD superfamily/HAD-like"/>
    <property type="match status" value="1"/>
</dbReference>
<dbReference type="InterPro" id="IPR036412">
    <property type="entry name" value="HAD-like_sf"/>
</dbReference>
<dbReference type="PANTHER" id="PTHR43316:SF9">
    <property type="entry name" value="ACID DEHALOGENASE, PUTATIVE (AFU_ORTHOLOGUE AFUA_6G14460)-RELATED"/>
    <property type="match status" value="1"/>
</dbReference>
<name>A0A6J3MEW5_9PEZI</name>
<dbReference type="SUPFAM" id="SSF56784">
    <property type="entry name" value="HAD-like"/>
    <property type="match status" value="1"/>
</dbReference>
<keyword evidence="2" id="KW-1185">Reference proteome</keyword>
<accession>A0A6J3MEW5</accession>
<dbReference type="Pfam" id="PF00702">
    <property type="entry name" value="Hydrolase"/>
    <property type="match status" value="1"/>
</dbReference>
<dbReference type="GeneID" id="54358759"/>
<dbReference type="SFLD" id="SFLDS00003">
    <property type="entry name" value="Haloacid_Dehalogenase"/>
    <property type="match status" value="1"/>
</dbReference>
<sequence>MSDTIAWTETKALSFDIYGTLIDWESGIVFSARATALGPFLPQDRKQLLLDIEKHDTKIQRENPTLPQTKIISAGLKSYAQELELVQKGSLSQQQVDEAADAYSQQIGSYPAFADTVAAIQSLGKRYKLIPLSNVDRSSFEKTLSGPLKGCHFDAIYTAEDIGSYKPAARNFEYLLEHVRTEFGFQKNELSHVAQSLFHDHEPAKKFDLQSVWVDRSGFMGAQTARSDDLASEFGFKLKVQSLGELAEIVERAFAKAA</sequence>
<evidence type="ECO:0000313" key="2">
    <source>
        <dbReference type="Proteomes" id="UP000504637"/>
    </source>
</evidence>
<dbReference type="RefSeq" id="XP_033463582.1">
    <property type="nucleotide sequence ID" value="XM_033600959.1"/>
</dbReference>
<reference evidence="3" key="3">
    <citation type="submission" date="2025-08" db="UniProtKB">
        <authorList>
            <consortium name="RefSeq"/>
        </authorList>
    </citation>
    <scope>IDENTIFICATION</scope>
    <source>
        <strain evidence="3">CBS 342.82</strain>
    </source>
</reference>
<reference evidence="3" key="2">
    <citation type="submission" date="2020-04" db="EMBL/GenBank/DDBJ databases">
        <authorList>
            <consortium name="NCBI Genome Project"/>
        </authorList>
    </citation>
    <scope>NUCLEOTIDE SEQUENCE</scope>
    <source>
        <strain evidence="3">CBS 342.82</strain>
    </source>
</reference>